<sequence>MGRPSIIRVDEIHNAHAYAYPEGESRIRIFGYVIEGVKEDVPGAQGCVIKRSSYQNGERGKNWQEYCFEVWEELGD</sequence>
<accession>A0A433QPE9</accession>
<gene>
    <name evidence="1" type="ORF">BC938DRAFT_477350</name>
</gene>
<comment type="caution">
    <text evidence="1">The sequence shown here is derived from an EMBL/GenBank/DDBJ whole genome shotgun (WGS) entry which is preliminary data.</text>
</comment>
<protein>
    <submittedName>
        <fullName evidence="1">Uncharacterized protein</fullName>
    </submittedName>
</protein>
<dbReference type="AlphaFoldDB" id="A0A433QPE9"/>
<dbReference type="Proteomes" id="UP000274822">
    <property type="component" value="Unassembled WGS sequence"/>
</dbReference>
<organism evidence="1 2">
    <name type="scientific">Jimgerdemannia flammicorona</name>
    <dbReference type="NCBI Taxonomy" id="994334"/>
    <lineage>
        <taxon>Eukaryota</taxon>
        <taxon>Fungi</taxon>
        <taxon>Fungi incertae sedis</taxon>
        <taxon>Mucoromycota</taxon>
        <taxon>Mucoromycotina</taxon>
        <taxon>Endogonomycetes</taxon>
        <taxon>Endogonales</taxon>
        <taxon>Endogonaceae</taxon>
        <taxon>Jimgerdemannia</taxon>
    </lineage>
</organism>
<proteinExistence type="predicted"/>
<dbReference type="EMBL" id="RBNJ01002727">
    <property type="protein sequence ID" value="RUS31662.1"/>
    <property type="molecule type" value="Genomic_DNA"/>
</dbReference>
<name>A0A433QPE9_9FUNG</name>
<evidence type="ECO:0000313" key="1">
    <source>
        <dbReference type="EMBL" id="RUS31662.1"/>
    </source>
</evidence>
<keyword evidence="2" id="KW-1185">Reference proteome</keyword>
<evidence type="ECO:0000313" key="2">
    <source>
        <dbReference type="Proteomes" id="UP000274822"/>
    </source>
</evidence>
<reference evidence="1 2" key="1">
    <citation type="journal article" date="2018" name="New Phytol.">
        <title>Phylogenomics of Endogonaceae and evolution of mycorrhizas within Mucoromycota.</title>
        <authorList>
            <person name="Chang Y."/>
            <person name="Desiro A."/>
            <person name="Na H."/>
            <person name="Sandor L."/>
            <person name="Lipzen A."/>
            <person name="Clum A."/>
            <person name="Barry K."/>
            <person name="Grigoriev I.V."/>
            <person name="Martin F.M."/>
            <person name="Stajich J.E."/>
            <person name="Smith M.E."/>
            <person name="Bonito G."/>
            <person name="Spatafora J.W."/>
        </authorList>
    </citation>
    <scope>NUCLEOTIDE SEQUENCE [LARGE SCALE GENOMIC DNA]</scope>
    <source>
        <strain evidence="1 2">AD002</strain>
    </source>
</reference>